<keyword evidence="3" id="KW-1185">Reference proteome</keyword>
<sequence>MASFGNGVGSPASSSTKASPPAVKLEPIEATPESFQEFGQIIEATPDGSGKAFSFGHPSVQSIIEKYLQNPNNPTDDQRISQNRRNTSLHEMNQLEKQVKEAKKRREALKKAREEDPGKEFWKVPIDELDLEQLSMYAKALQGLKKDVDKEILSHSIKEAGSTSINDMENVLNPVRVRASDELLLAGQVSGGGNSLVVGDEEEGIDLNLTLRPGSGNYLERVGDNRKPIRVYQFI</sequence>
<accession>A0AAV1DYS5</accession>
<organism evidence="2 3">
    <name type="scientific">Oldenlandia corymbosa var. corymbosa</name>
    <dbReference type="NCBI Taxonomy" id="529605"/>
    <lineage>
        <taxon>Eukaryota</taxon>
        <taxon>Viridiplantae</taxon>
        <taxon>Streptophyta</taxon>
        <taxon>Embryophyta</taxon>
        <taxon>Tracheophyta</taxon>
        <taxon>Spermatophyta</taxon>
        <taxon>Magnoliopsida</taxon>
        <taxon>eudicotyledons</taxon>
        <taxon>Gunneridae</taxon>
        <taxon>Pentapetalae</taxon>
        <taxon>asterids</taxon>
        <taxon>lamiids</taxon>
        <taxon>Gentianales</taxon>
        <taxon>Rubiaceae</taxon>
        <taxon>Rubioideae</taxon>
        <taxon>Spermacoceae</taxon>
        <taxon>Hedyotis-Oldenlandia complex</taxon>
        <taxon>Oldenlandia</taxon>
    </lineage>
</organism>
<reference evidence="2" key="1">
    <citation type="submission" date="2023-03" db="EMBL/GenBank/DDBJ databases">
        <authorList>
            <person name="Julca I."/>
        </authorList>
    </citation>
    <scope>NUCLEOTIDE SEQUENCE</scope>
</reference>
<feature type="region of interest" description="Disordered" evidence="1">
    <location>
        <begin position="1"/>
        <end position="31"/>
    </location>
</feature>
<dbReference type="AlphaFoldDB" id="A0AAV1DYS5"/>
<proteinExistence type="predicted"/>
<name>A0AAV1DYS5_OLDCO</name>
<evidence type="ECO:0000256" key="1">
    <source>
        <dbReference type="SAM" id="MobiDB-lite"/>
    </source>
</evidence>
<dbReference type="Proteomes" id="UP001161247">
    <property type="component" value="Chromosome 7"/>
</dbReference>
<feature type="compositionally biased region" description="Low complexity" evidence="1">
    <location>
        <begin position="10"/>
        <end position="22"/>
    </location>
</feature>
<evidence type="ECO:0000313" key="3">
    <source>
        <dbReference type="Proteomes" id="UP001161247"/>
    </source>
</evidence>
<feature type="region of interest" description="Disordered" evidence="1">
    <location>
        <begin position="69"/>
        <end position="90"/>
    </location>
</feature>
<protein>
    <submittedName>
        <fullName evidence="2">OLC1v1013536C1</fullName>
    </submittedName>
</protein>
<evidence type="ECO:0000313" key="2">
    <source>
        <dbReference type="EMBL" id="CAI9113015.1"/>
    </source>
</evidence>
<gene>
    <name evidence="2" type="ORF">OLC1_LOCUS20104</name>
</gene>
<dbReference type="EMBL" id="OX459124">
    <property type="protein sequence ID" value="CAI9113015.1"/>
    <property type="molecule type" value="Genomic_DNA"/>
</dbReference>